<dbReference type="Proteomes" id="UP000299102">
    <property type="component" value="Unassembled WGS sequence"/>
</dbReference>
<organism evidence="1 2">
    <name type="scientific">Eumeta variegata</name>
    <name type="common">Bagworm moth</name>
    <name type="synonym">Eumeta japonica</name>
    <dbReference type="NCBI Taxonomy" id="151549"/>
    <lineage>
        <taxon>Eukaryota</taxon>
        <taxon>Metazoa</taxon>
        <taxon>Ecdysozoa</taxon>
        <taxon>Arthropoda</taxon>
        <taxon>Hexapoda</taxon>
        <taxon>Insecta</taxon>
        <taxon>Pterygota</taxon>
        <taxon>Neoptera</taxon>
        <taxon>Endopterygota</taxon>
        <taxon>Lepidoptera</taxon>
        <taxon>Glossata</taxon>
        <taxon>Ditrysia</taxon>
        <taxon>Tineoidea</taxon>
        <taxon>Psychidae</taxon>
        <taxon>Oiketicinae</taxon>
        <taxon>Eumeta</taxon>
    </lineage>
</organism>
<dbReference type="EMBL" id="BGZK01000554">
    <property type="protein sequence ID" value="GBP49934.1"/>
    <property type="molecule type" value="Genomic_DNA"/>
</dbReference>
<evidence type="ECO:0000313" key="1">
    <source>
        <dbReference type="EMBL" id="GBP49934.1"/>
    </source>
</evidence>
<protein>
    <submittedName>
        <fullName evidence="1">Uncharacterized protein</fullName>
    </submittedName>
</protein>
<comment type="caution">
    <text evidence="1">The sequence shown here is derived from an EMBL/GenBank/DDBJ whole genome shotgun (WGS) entry which is preliminary data.</text>
</comment>
<proteinExistence type="predicted"/>
<gene>
    <name evidence="1" type="ORF">EVAR_29547_1</name>
</gene>
<keyword evidence="2" id="KW-1185">Reference proteome</keyword>
<accession>A0A4C1WIH9</accession>
<sequence>MEHAAGRPTTVQLTVRLKWCSVTVEAALRCARARRPTSAADARAAPAPLAEIFDNTQYSDPNSSSHFSLFLRWQRREPFETDRSEILQWLF</sequence>
<dbReference type="AlphaFoldDB" id="A0A4C1WIH9"/>
<name>A0A4C1WIH9_EUMVA</name>
<evidence type="ECO:0000313" key="2">
    <source>
        <dbReference type="Proteomes" id="UP000299102"/>
    </source>
</evidence>
<reference evidence="1 2" key="1">
    <citation type="journal article" date="2019" name="Commun. Biol.">
        <title>The bagworm genome reveals a unique fibroin gene that provides high tensile strength.</title>
        <authorList>
            <person name="Kono N."/>
            <person name="Nakamura H."/>
            <person name="Ohtoshi R."/>
            <person name="Tomita M."/>
            <person name="Numata K."/>
            <person name="Arakawa K."/>
        </authorList>
    </citation>
    <scope>NUCLEOTIDE SEQUENCE [LARGE SCALE GENOMIC DNA]</scope>
</reference>